<feature type="domain" description="SnoaL-like" evidence="1">
    <location>
        <begin position="17"/>
        <end position="118"/>
    </location>
</feature>
<dbReference type="SUPFAM" id="SSF54427">
    <property type="entry name" value="NTF2-like"/>
    <property type="match status" value="1"/>
</dbReference>
<dbReference type="AlphaFoldDB" id="A0A067M5A9"/>
<organism evidence="2 3">
    <name type="scientific">Botryobasidium botryosum (strain FD-172 SS1)</name>
    <dbReference type="NCBI Taxonomy" id="930990"/>
    <lineage>
        <taxon>Eukaryota</taxon>
        <taxon>Fungi</taxon>
        <taxon>Dikarya</taxon>
        <taxon>Basidiomycota</taxon>
        <taxon>Agaricomycotina</taxon>
        <taxon>Agaricomycetes</taxon>
        <taxon>Cantharellales</taxon>
        <taxon>Botryobasidiaceae</taxon>
        <taxon>Botryobasidium</taxon>
    </lineage>
</organism>
<dbReference type="STRING" id="930990.A0A067M5A9"/>
<dbReference type="HOGENOM" id="CLU_156675_0_0_1"/>
<evidence type="ECO:0000259" key="1">
    <source>
        <dbReference type="Pfam" id="PF12680"/>
    </source>
</evidence>
<gene>
    <name evidence="2" type="ORF">BOTBODRAFT_35726</name>
</gene>
<sequence>MSAFRENASPRLQAALDWLHAFDKRDIAALNNIVTDSFTHQTLPISLGQEVVGKEAFSKHVEGLSAQFADFETTETDVIEGPQKIFILAKSTSTSKSGAPFTHEYGVIFSFDGEKISSIKEYVDSLYIQRFFTAEQLA</sequence>
<accession>A0A067M5A9</accession>
<proteinExistence type="predicted"/>
<reference evidence="3" key="1">
    <citation type="journal article" date="2014" name="Proc. Natl. Acad. Sci. U.S.A.">
        <title>Extensive sampling of basidiomycete genomes demonstrates inadequacy of the white-rot/brown-rot paradigm for wood decay fungi.</title>
        <authorList>
            <person name="Riley R."/>
            <person name="Salamov A.A."/>
            <person name="Brown D.W."/>
            <person name="Nagy L.G."/>
            <person name="Floudas D."/>
            <person name="Held B.W."/>
            <person name="Levasseur A."/>
            <person name="Lombard V."/>
            <person name="Morin E."/>
            <person name="Otillar R."/>
            <person name="Lindquist E.A."/>
            <person name="Sun H."/>
            <person name="LaButti K.M."/>
            <person name="Schmutz J."/>
            <person name="Jabbour D."/>
            <person name="Luo H."/>
            <person name="Baker S.E."/>
            <person name="Pisabarro A.G."/>
            <person name="Walton J.D."/>
            <person name="Blanchette R.A."/>
            <person name="Henrissat B."/>
            <person name="Martin F."/>
            <person name="Cullen D."/>
            <person name="Hibbett D.S."/>
            <person name="Grigoriev I.V."/>
        </authorList>
    </citation>
    <scope>NUCLEOTIDE SEQUENCE [LARGE SCALE GENOMIC DNA]</scope>
    <source>
        <strain evidence="3">FD-172 SS1</strain>
    </source>
</reference>
<dbReference type="Proteomes" id="UP000027195">
    <property type="component" value="Unassembled WGS sequence"/>
</dbReference>
<dbReference type="InterPro" id="IPR032710">
    <property type="entry name" value="NTF2-like_dom_sf"/>
</dbReference>
<dbReference type="InterPro" id="IPR037401">
    <property type="entry name" value="SnoaL-like"/>
</dbReference>
<keyword evidence="3" id="KW-1185">Reference proteome</keyword>
<evidence type="ECO:0000313" key="3">
    <source>
        <dbReference type="Proteomes" id="UP000027195"/>
    </source>
</evidence>
<dbReference type="InParanoid" id="A0A067M5A9"/>
<dbReference type="EMBL" id="KL198062">
    <property type="protein sequence ID" value="KDQ10953.1"/>
    <property type="molecule type" value="Genomic_DNA"/>
</dbReference>
<name>A0A067M5A9_BOTB1</name>
<evidence type="ECO:0000313" key="2">
    <source>
        <dbReference type="EMBL" id="KDQ10953.1"/>
    </source>
</evidence>
<protein>
    <recommendedName>
        <fullName evidence="1">SnoaL-like domain-containing protein</fullName>
    </recommendedName>
</protein>
<dbReference type="Pfam" id="PF12680">
    <property type="entry name" value="SnoaL_2"/>
    <property type="match status" value="1"/>
</dbReference>
<dbReference type="Gene3D" id="3.10.450.50">
    <property type="match status" value="1"/>
</dbReference>
<dbReference type="OrthoDB" id="3758478at2759"/>